<reference evidence="1" key="1">
    <citation type="submission" date="2018-05" db="EMBL/GenBank/DDBJ databases">
        <authorList>
            <person name="Lanie J.A."/>
            <person name="Ng W.-L."/>
            <person name="Kazmierczak K.M."/>
            <person name="Andrzejewski T.M."/>
            <person name="Davidsen T.M."/>
            <person name="Wayne K.J."/>
            <person name="Tettelin H."/>
            <person name="Glass J.I."/>
            <person name="Rusch D."/>
            <person name="Podicherti R."/>
            <person name="Tsui H.-C.T."/>
            <person name="Winkler M.E."/>
        </authorList>
    </citation>
    <scope>NUCLEOTIDE SEQUENCE</scope>
</reference>
<dbReference type="EMBL" id="UINC01140667">
    <property type="protein sequence ID" value="SVD27952.1"/>
    <property type="molecule type" value="Genomic_DNA"/>
</dbReference>
<organism evidence="1">
    <name type="scientific">marine metagenome</name>
    <dbReference type="NCBI Taxonomy" id="408172"/>
    <lineage>
        <taxon>unclassified sequences</taxon>
        <taxon>metagenomes</taxon>
        <taxon>ecological metagenomes</taxon>
    </lineage>
</organism>
<evidence type="ECO:0000313" key="1">
    <source>
        <dbReference type="EMBL" id="SVD27952.1"/>
    </source>
</evidence>
<dbReference type="AlphaFoldDB" id="A0A382U1V0"/>
<proteinExistence type="predicted"/>
<sequence>MQYLDRTKNNISSFIESQLPQFMRTQFDF</sequence>
<gene>
    <name evidence="1" type="ORF">METZ01_LOCUS380806</name>
</gene>
<name>A0A382U1V0_9ZZZZ</name>
<accession>A0A382U1V0</accession>
<feature type="non-terminal residue" evidence="1">
    <location>
        <position position="29"/>
    </location>
</feature>
<protein>
    <submittedName>
        <fullName evidence="1">Uncharacterized protein</fullName>
    </submittedName>
</protein>